<organism evidence="5 6">
    <name type="scientific">Streptomyces spectabilis</name>
    <dbReference type="NCBI Taxonomy" id="68270"/>
    <lineage>
        <taxon>Bacteria</taxon>
        <taxon>Bacillati</taxon>
        <taxon>Actinomycetota</taxon>
        <taxon>Actinomycetes</taxon>
        <taxon>Kitasatosporales</taxon>
        <taxon>Streptomycetaceae</taxon>
        <taxon>Streptomyces</taxon>
    </lineage>
</organism>
<evidence type="ECO:0000313" key="4">
    <source>
        <dbReference type="EMBL" id="MBB5101031.1"/>
    </source>
</evidence>
<dbReference type="Pfam" id="PF00583">
    <property type="entry name" value="Acetyltransf_1"/>
    <property type="match status" value="1"/>
</dbReference>
<dbReference type="KEGG" id="sspb:CP982_03220"/>
<reference evidence="4 7" key="2">
    <citation type="submission" date="2020-08" db="EMBL/GenBank/DDBJ databases">
        <title>Genomic Encyclopedia of Type Strains, Phase III (KMG-III): the genomes of soil and plant-associated and newly described type strains.</title>
        <authorList>
            <person name="Whitman W."/>
        </authorList>
    </citation>
    <scope>NUCLEOTIDE SEQUENCE [LARGE SCALE GENOMIC DNA]</scope>
    <source>
        <strain evidence="4 7">CECT 3146</strain>
    </source>
</reference>
<dbReference type="RefSeq" id="WP_150509054.1">
    <property type="nucleotide sequence ID" value="NZ_BMSQ01000003.1"/>
</dbReference>
<dbReference type="PANTHER" id="PTHR43877">
    <property type="entry name" value="AMINOALKYLPHOSPHONATE N-ACETYLTRANSFERASE-RELATED-RELATED"/>
    <property type="match status" value="1"/>
</dbReference>
<dbReference type="InterPro" id="IPR016181">
    <property type="entry name" value="Acyl_CoA_acyltransferase"/>
</dbReference>
<dbReference type="InterPro" id="IPR000182">
    <property type="entry name" value="GNAT_dom"/>
</dbReference>
<dbReference type="AlphaFoldDB" id="A0A5P2X3I8"/>
<dbReference type="OrthoDB" id="3572254at2"/>
<evidence type="ECO:0000256" key="2">
    <source>
        <dbReference type="ARBA" id="ARBA00023315"/>
    </source>
</evidence>
<keyword evidence="7" id="KW-1185">Reference proteome</keyword>
<evidence type="ECO:0000256" key="1">
    <source>
        <dbReference type="ARBA" id="ARBA00022679"/>
    </source>
</evidence>
<dbReference type="GO" id="GO:0016747">
    <property type="term" value="F:acyltransferase activity, transferring groups other than amino-acyl groups"/>
    <property type="evidence" value="ECO:0007669"/>
    <property type="project" value="InterPro"/>
</dbReference>
<dbReference type="PROSITE" id="PS51186">
    <property type="entry name" value="GNAT"/>
    <property type="match status" value="1"/>
</dbReference>
<evidence type="ECO:0000313" key="6">
    <source>
        <dbReference type="Proteomes" id="UP000326505"/>
    </source>
</evidence>
<feature type="domain" description="N-acetyltransferase" evidence="3">
    <location>
        <begin position="33"/>
        <end position="182"/>
    </location>
</feature>
<gene>
    <name evidence="5" type="ORF">CP982_03220</name>
    <name evidence="4" type="ORF">FHS40_000084</name>
</gene>
<dbReference type="CDD" id="cd04301">
    <property type="entry name" value="NAT_SF"/>
    <property type="match status" value="1"/>
</dbReference>
<evidence type="ECO:0000313" key="7">
    <source>
        <dbReference type="Proteomes" id="UP000549009"/>
    </source>
</evidence>
<accession>A0A5P2X3I8</accession>
<dbReference type="Proteomes" id="UP000326505">
    <property type="component" value="Chromosome"/>
</dbReference>
<sequence>MTTDSFASFHLHQAASARDTDSHLCRALLECWVDVTNDGGAAGFPLPPIDIQHAAPALDAIIEGLAPHTSRLLTAWDGGELVGWLHLRRDPAPLTAHWGTVHHVQTHPSVRGRGIGAALMEHAHHVARTEMGLEQLHLAVRAGADLESFYARLGWKEIGRWPGALRLAPGDDRDEILMLLHL</sequence>
<reference evidence="5 6" key="1">
    <citation type="submission" date="2017-09" db="EMBL/GenBank/DDBJ databases">
        <authorList>
            <person name="Lee N."/>
            <person name="Cho B.-K."/>
        </authorList>
    </citation>
    <scope>NUCLEOTIDE SEQUENCE [LARGE SCALE GENOMIC DNA]</scope>
    <source>
        <strain evidence="5 6">ATCC 27465</strain>
    </source>
</reference>
<keyword evidence="1 5" id="KW-0808">Transferase</keyword>
<dbReference type="Gene3D" id="3.40.630.30">
    <property type="match status" value="1"/>
</dbReference>
<dbReference type="EMBL" id="CP023690">
    <property type="protein sequence ID" value="QEV57849.1"/>
    <property type="molecule type" value="Genomic_DNA"/>
</dbReference>
<dbReference type="PANTHER" id="PTHR43877:SF2">
    <property type="entry name" value="AMINOALKYLPHOSPHONATE N-ACETYLTRANSFERASE-RELATED"/>
    <property type="match status" value="1"/>
</dbReference>
<dbReference type="Proteomes" id="UP000549009">
    <property type="component" value="Unassembled WGS sequence"/>
</dbReference>
<dbReference type="EMBL" id="JACHJD010000001">
    <property type="protein sequence ID" value="MBB5101031.1"/>
    <property type="molecule type" value="Genomic_DNA"/>
</dbReference>
<proteinExistence type="predicted"/>
<dbReference type="SUPFAM" id="SSF55729">
    <property type="entry name" value="Acyl-CoA N-acyltransferases (Nat)"/>
    <property type="match status" value="1"/>
</dbReference>
<keyword evidence="2" id="KW-0012">Acyltransferase</keyword>
<evidence type="ECO:0000313" key="5">
    <source>
        <dbReference type="EMBL" id="QEV57849.1"/>
    </source>
</evidence>
<name>A0A5P2X3I8_STRST</name>
<dbReference type="InterPro" id="IPR050832">
    <property type="entry name" value="Bact_Acetyltransf"/>
</dbReference>
<protein>
    <submittedName>
        <fullName evidence="4 5">N-acetyltransferase</fullName>
    </submittedName>
</protein>
<evidence type="ECO:0000259" key="3">
    <source>
        <dbReference type="PROSITE" id="PS51186"/>
    </source>
</evidence>